<dbReference type="InterPro" id="IPR051464">
    <property type="entry name" value="Peptidase_M42_aminopept"/>
</dbReference>
<organism evidence="9 10">
    <name type="scientific">Eubacterium coprostanoligenes</name>
    <dbReference type="NCBI Taxonomy" id="290054"/>
    <lineage>
        <taxon>Bacteria</taxon>
        <taxon>Bacillati</taxon>
        <taxon>Bacillota</taxon>
        <taxon>Clostridia</taxon>
        <taxon>Eubacteriales</taxon>
        <taxon>Eubacteriaceae</taxon>
        <taxon>Eubacterium</taxon>
    </lineage>
</organism>
<dbReference type="GO" id="GO:0046872">
    <property type="term" value="F:metal ion binding"/>
    <property type="evidence" value="ECO:0007669"/>
    <property type="project" value="UniProtKB-UniRule"/>
</dbReference>
<evidence type="ECO:0000256" key="5">
    <source>
        <dbReference type="ARBA" id="ARBA00022801"/>
    </source>
</evidence>
<keyword evidence="2" id="KW-0031">Aminopeptidase</keyword>
<evidence type="ECO:0000256" key="6">
    <source>
        <dbReference type="PIRNR" id="PIRNR001123"/>
    </source>
</evidence>
<dbReference type="Pfam" id="PF05343">
    <property type="entry name" value="Peptidase_M42"/>
    <property type="match status" value="1"/>
</dbReference>
<dbReference type="SUPFAM" id="SSF53187">
    <property type="entry name" value="Zn-dependent exopeptidases"/>
    <property type="match status" value="1"/>
</dbReference>
<keyword evidence="5" id="KW-0378">Hydrolase</keyword>
<dbReference type="InterPro" id="IPR008007">
    <property type="entry name" value="Peptidase_M42"/>
</dbReference>
<dbReference type="EMBL" id="FUWW01000008">
    <property type="protein sequence ID" value="SJZ54761.1"/>
    <property type="molecule type" value="Genomic_DNA"/>
</dbReference>
<evidence type="ECO:0000256" key="8">
    <source>
        <dbReference type="PIRSR" id="PIRSR001123-2"/>
    </source>
</evidence>
<dbReference type="STRING" id="290054.SAMN02745114_00923"/>
<feature type="binding site" evidence="8">
    <location>
        <position position="169"/>
    </location>
    <ligand>
        <name>Zn(2+)</name>
        <dbReference type="ChEBI" id="CHEBI:29105"/>
        <label>2</label>
    </ligand>
</feature>
<feature type="binding site" evidence="8">
    <location>
        <position position="60"/>
    </location>
    <ligand>
        <name>Zn(2+)</name>
        <dbReference type="ChEBI" id="CHEBI:29105"/>
        <label>1</label>
    </ligand>
</feature>
<dbReference type="Gene3D" id="3.40.630.10">
    <property type="entry name" value="Zn peptidases"/>
    <property type="match status" value="1"/>
</dbReference>
<gene>
    <name evidence="9" type="ORF">SAMN02745114_00923</name>
</gene>
<evidence type="ECO:0000313" key="10">
    <source>
        <dbReference type="Proteomes" id="UP000190657"/>
    </source>
</evidence>
<dbReference type="InterPro" id="IPR023367">
    <property type="entry name" value="Peptidase_M42_dom2"/>
</dbReference>
<feature type="binding site" evidence="8">
    <location>
        <position position="307"/>
    </location>
    <ligand>
        <name>Zn(2+)</name>
        <dbReference type="ChEBI" id="CHEBI:29105"/>
        <label>2</label>
    </ligand>
</feature>
<comment type="cofactor">
    <cofactor evidence="8">
        <name>a divalent metal cation</name>
        <dbReference type="ChEBI" id="CHEBI:60240"/>
    </cofactor>
    <text evidence="8">Binds 2 divalent metal cations per subunit.</text>
</comment>
<dbReference type="Proteomes" id="UP000190657">
    <property type="component" value="Unassembled WGS sequence"/>
</dbReference>
<feature type="binding site" evidence="8">
    <location>
        <position position="222"/>
    </location>
    <ligand>
        <name>Zn(2+)</name>
        <dbReference type="ChEBI" id="CHEBI:29105"/>
        <label>1</label>
    </ligand>
</feature>
<keyword evidence="3" id="KW-0645">Protease</keyword>
<dbReference type="RefSeq" id="WP_159443400.1">
    <property type="nucleotide sequence ID" value="NZ_FUWW01000008.1"/>
</dbReference>
<keyword evidence="10" id="KW-1185">Reference proteome</keyword>
<reference evidence="10" key="1">
    <citation type="submission" date="2017-02" db="EMBL/GenBank/DDBJ databases">
        <authorList>
            <person name="Varghese N."/>
            <person name="Submissions S."/>
        </authorList>
    </citation>
    <scope>NUCLEOTIDE SEQUENCE [LARGE SCALE GENOMIC DNA]</scope>
    <source>
        <strain evidence="10">ATCC 51222</strain>
    </source>
</reference>
<name>A0A1T4LJE9_9FIRM</name>
<sequence>MNTTELLKKLTSAVGVSGMENNVSALLADMLKQYGEVTVDDMNNVVCIFGKGKHFLLDAHLDEIGFIVKAITNDGFIKVDKCGGIDERMLLASEVSVWGKKEVRGVISNLPPHLQKSGEKKPPKIDEIAIDVGMTKAEAEKVISLGDRVTFKRNFNELVGTQVCSNVLDDRSGVASILLAVEKLKDVDAKITVCFSSQEEVGTRGAKTVAYGKDVDEAIVVDVSFGYTPMCKKSDCGEIGKGVMIGVAPILDSAMSHKMQEIAKSMNIPYQIEVMGGGHTGTNADVITINQRGIKTSLLSIPEKYMHSPIEIVDTKDVEATADLICEYIKESVGDVNA</sequence>
<keyword evidence="4 8" id="KW-0479">Metal-binding</keyword>
<dbReference type="PANTHER" id="PTHR32481:SF0">
    <property type="entry name" value="AMINOPEPTIDASE YPDE-RELATED"/>
    <property type="match status" value="1"/>
</dbReference>
<dbReference type="AlphaFoldDB" id="A0A1T4LJE9"/>
<protein>
    <submittedName>
        <fullName evidence="9">Endoglucanase</fullName>
    </submittedName>
</protein>
<proteinExistence type="inferred from homology"/>
<dbReference type="OrthoDB" id="9772053at2"/>
<dbReference type="PIRSF" id="PIRSF001123">
    <property type="entry name" value="PepA_GA"/>
    <property type="match status" value="1"/>
</dbReference>
<dbReference type="SUPFAM" id="SSF101821">
    <property type="entry name" value="Aminopeptidase/glucanase lid domain"/>
    <property type="match status" value="1"/>
</dbReference>
<dbReference type="PANTHER" id="PTHR32481">
    <property type="entry name" value="AMINOPEPTIDASE"/>
    <property type="match status" value="1"/>
</dbReference>
<feature type="binding site" evidence="8">
    <location>
        <position position="169"/>
    </location>
    <ligand>
        <name>Zn(2+)</name>
        <dbReference type="ChEBI" id="CHEBI:29105"/>
        <label>1</label>
    </ligand>
</feature>
<dbReference type="GO" id="GO:0004177">
    <property type="term" value="F:aminopeptidase activity"/>
    <property type="evidence" value="ECO:0007669"/>
    <property type="project" value="UniProtKB-UniRule"/>
</dbReference>
<feature type="active site" description="Proton acceptor" evidence="7">
    <location>
        <position position="199"/>
    </location>
</feature>
<evidence type="ECO:0000256" key="4">
    <source>
        <dbReference type="ARBA" id="ARBA00022723"/>
    </source>
</evidence>
<evidence type="ECO:0000256" key="2">
    <source>
        <dbReference type="ARBA" id="ARBA00022438"/>
    </source>
</evidence>
<evidence type="ECO:0000313" key="9">
    <source>
        <dbReference type="EMBL" id="SJZ54761.1"/>
    </source>
</evidence>
<evidence type="ECO:0000256" key="3">
    <source>
        <dbReference type="ARBA" id="ARBA00022670"/>
    </source>
</evidence>
<dbReference type="Gene3D" id="2.40.30.40">
    <property type="entry name" value="Peptidase M42, domain 2"/>
    <property type="match status" value="1"/>
</dbReference>
<evidence type="ECO:0000256" key="1">
    <source>
        <dbReference type="ARBA" id="ARBA00006272"/>
    </source>
</evidence>
<accession>A0A1T4LJE9</accession>
<comment type="similarity">
    <text evidence="1 6">Belongs to the peptidase M42 family.</text>
</comment>
<dbReference type="GO" id="GO:0006508">
    <property type="term" value="P:proteolysis"/>
    <property type="evidence" value="ECO:0007669"/>
    <property type="project" value="UniProtKB-KW"/>
</dbReference>
<feature type="binding site" evidence="8">
    <location>
        <position position="200"/>
    </location>
    <ligand>
        <name>Zn(2+)</name>
        <dbReference type="ChEBI" id="CHEBI:29105"/>
        <label>2</label>
    </ligand>
</feature>
<evidence type="ECO:0000256" key="7">
    <source>
        <dbReference type="PIRSR" id="PIRSR001123-1"/>
    </source>
</evidence>